<gene>
    <name evidence="1" type="ORF">ODALV1_LOCUS25042</name>
</gene>
<dbReference type="Proteomes" id="UP001642540">
    <property type="component" value="Unassembled WGS sequence"/>
</dbReference>
<organism evidence="1 2">
    <name type="scientific">Orchesella dallaii</name>
    <dbReference type="NCBI Taxonomy" id="48710"/>
    <lineage>
        <taxon>Eukaryota</taxon>
        <taxon>Metazoa</taxon>
        <taxon>Ecdysozoa</taxon>
        <taxon>Arthropoda</taxon>
        <taxon>Hexapoda</taxon>
        <taxon>Collembola</taxon>
        <taxon>Entomobryomorpha</taxon>
        <taxon>Entomobryoidea</taxon>
        <taxon>Orchesellidae</taxon>
        <taxon>Orchesellinae</taxon>
        <taxon>Orchesella</taxon>
    </lineage>
</organism>
<dbReference type="EMBL" id="CAXLJM020000099">
    <property type="protein sequence ID" value="CAL8133385.1"/>
    <property type="molecule type" value="Genomic_DNA"/>
</dbReference>
<name>A0ABP1RQQ5_9HEXA</name>
<dbReference type="InterPro" id="IPR027417">
    <property type="entry name" value="P-loop_NTPase"/>
</dbReference>
<reference evidence="1 2" key="1">
    <citation type="submission" date="2024-08" db="EMBL/GenBank/DDBJ databases">
        <authorList>
            <person name="Cucini C."/>
            <person name="Frati F."/>
        </authorList>
    </citation>
    <scope>NUCLEOTIDE SEQUENCE [LARGE SCALE GENOMIC DNA]</scope>
</reference>
<keyword evidence="2" id="KW-1185">Reference proteome</keyword>
<sequence>MEPLTLCNRIDGRLISENSNLEKLYGILADNGKLPVAIISIIGEKSSGKTSTTNLLIQNLRNNSTHGWLEKVTLNSDKGRKVEPLPGFPLKEKTRETSDVSIWPEHFFMTNHGIKLMVLVLHVHYSKKDPRSQDVDSLEVFLSLISSKIVEIQWKKREFRYFGMYRDIVNHDEKFFDDLICNDVVYFLRSDTRPSDLKQGKAIDEEAAKTLRSLISCKSIKMKLEEVQRVAVAYIPDKKQSFKYSDGHLELSDFMYNAINNSINLVADDERLFPKIISRNNQLVGGDLMDYVKACIDITNVIIENHKLKQIFHPFVQETLKQKQCTQIDENGNETDDGNCSVSIADASIKNVDKEGDVIPEQTRVALPAATSEEPTQISAETATHQPVAVQDHEVMEEAIVCSSQEQSIPKNTQLLGLLVNKAHEILVSTLQNWEKNKSNFRCGDVLQNCVHSALQQIRELNMLQEDQRNELVIMTTKYLQDKNLVLLEVERLLYSFNVHMNATTSNCNALYVLVGFEELKKSVSERQDLNEYLQKFILDIGKTCMAKYINQHSSNDLFVTSLEHIKAFFGTEMQRYLNVGPYSRNVLKRLHSNLLHRCLSTLVEVMGSCTNIDLTQWRNLVGRFLLQKINPEMLKFKKANTSLLLKLQKRLTSVISKAKVRYDEIIVAEIIKKIPLPQLELVHLSARRDAVQYLQLQLNQNVRANEPVECHVLTLKALIDADWKLQKESYSFN</sequence>
<accession>A0ABP1RQQ5</accession>
<protein>
    <submittedName>
        <fullName evidence="1">Uncharacterized protein</fullName>
    </submittedName>
</protein>
<comment type="caution">
    <text evidence="1">The sequence shown here is derived from an EMBL/GenBank/DDBJ whole genome shotgun (WGS) entry which is preliminary data.</text>
</comment>
<proteinExistence type="predicted"/>
<dbReference type="Gene3D" id="3.40.50.300">
    <property type="entry name" value="P-loop containing nucleotide triphosphate hydrolases"/>
    <property type="match status" value="1"/>
</dbReference>
<evidence type="ECO:0000313" key="1">
    <source>
        <dbReference type="EMBL" id="CAL8133385.1"/>
    </source>
</evidence>
<evidence type="ECO:0000313" key="2">
    <source>
        <dbReference type="Proteomes" id="UP001642540"/>
    </source>
</evidence>